<dbReference type="AlphaFoldDB" id="A0A8W8JN34"/>
<sequence>GYSCTKFSTIHKSIMRIEGFACNDSITECPFGYNSTEAYKYSLCYENVSRPLSTEIPPNVSKPLLTEVHPRIENSKTFDPWPIVLVVSVVLGTGSFLISFCVFMYKRRTRQRADPNPPEDIELENRVPVQNRNGQGQGILGENQDDIDGDHDNGEARGLLEDPHDQSNEEGSSQTHGIPLSSNLLQSEAHLPIATITEHVTEIIDMPPQMPENRHNQSNNEGNLFPDGGVISSFSSNQSQMQPNENTSLIYERTSEQLQPEEQKTTDNGNLQTEDDALSSISPDLQQTSSNEGTWHQASMKTTISATSETDQIMLKCAINFLLWNLENPDESWTKGKIVSHVEKTIQQLLDSNAEQLLISFIKRLDSDKKIAATLLKCGEEMFKLISSIQEKYVANKLKITHGCVCVTFCFVDSRDLENYLEKVRIKDKHLITGISKILLNETLLRIFDINPRVVTWKASELKVYQGSKLVKTETFLEPLTGSQKVFTGISKESSEEREDEKICNKFRSNEKSKYPGYMKYRTRAKSFNDCKVDWLKDKKEEFARYGFLYQGVDLKTTCFHCGFSKDNWTEKDDIFATHFFSEKLCAYVQYLITSSEKLRVQGRVLRLIEF</sequence>
<dbReference type="EnsemblMetazoa" id="G19628.1">
    <property type="protein sequence ID" value="G19628.1:cds"/>
    <property type="gene ID" value="G19628"/>
</dbReference>
<keyword evidence="2" id="KW-0472">Membrane</keyword>
<keyword evidence="2" id="KW-0812">Transmembrane</keyword>
<feature type="compositionally biased region" description="Polar residues" evidence="1">
    <location>
        <begin position="256"/>
        <end position="272"/>
    </location>
</feature>
<dbReference type="Gene3D" id="1.10.1170.10">
    <property type="entry name" value="Inhibitor Of Apoptosis Protein (2mihbC-IAP-1), Chain A"/>
    <property type="match status" value="1"/>
</dbReference>
<keyword evidence="2" id="KW-1133">Transmembrane helix</keyword>
<dbReference type="InterPro" id="IPR001370">
    <property type="entry name" value="BIR_rpt"/>
</dbReference>
<reference evidence="3" key="1">
    <citation type="submission" date="2022-08" db="UniProtKB">
        <authorList>
            <consortium name="EnsemblMetazoa"/>
        </authorList>
    </citation>
    <scope>IDENTIFICATION</scope>
    <source>
        <strain evidence="3">05x7-T-G4-1.051#20</strain>
    </source>
</reference>
<feature type="region of interest" description="Disordered" evidence="1">
    <location>
        <begin position="207"/>
        <end position="244"/>
    </location>
</feature>
<feature type="region of interest" description="Disordered" evidence="1">
    <location>
        <begin position="256"/>
        <end position="276"/>
    </location>
</feature>
<feature type="region of interest" description="Disordered" evidence="1">
    <location>
        <begin position="111"/>
        <end position="179"/>
    </location>
</feature>
<dbReference type="SMART" id="SM00238">
    <property type="entry name" value="BIR"/>
    <property type="match status" value="1"/>
</dbReference>
<dbReference type="SUPFAM" id="SSF57924">
    <property type="entry name" value="Inhibitor of apoptosis (IAP) repeat"/>
    <property type="match status" value="1"/>
</dbReference>
<feature type="compositionally biased region" description="Polar residues" evidence="1">
    <location>
        <begin position="232"/>
        <end position="244"/>
    </location>
</feature>
<feature type="compositionally biased region" description="Basic and acidic residues" evidence="1">
    <location>
        <begin position="150"/>
        <end position="167"/>
    </location>
</feature>
<dbReference type="PROSITE" id="PS50143">
    <property type="entry name" value="BIR_REPEAT_2"/>
    <property type="match status" value="1"/>
</dbReference>
<evidence type="ECO:0000313" key="3">
    <source>
        <dbReference type="EnsemblMetazoa" id="G19628.1:cds"/>
    </source>
</evidence>
<evidence type="ECO:0000256" key="1">
    <source>
        <dbReference type="SAM" id="MobiDB-lite"/>
    </source>
</evidence>
<dbReference type="Proteomes" id="UP000005408">
    <property type="component" value="Unassembled WGS sequence"/>
</dbReference>
<dbReference type="Pfam" id="PF00653">
    <property type="entry name" value="BIR"/>
    <property type="match status" value="1"/>
</dbReference>
<evidence type="ECO:0000256" key="2">
    <source>
        <dbReference type="SAM" id="Phobius"/>
    </source>
</evidence>
<feature type="transmembrane region" description="Helical" evidence="2">
    <location>
        <begin position="83"/>
        <end position="105"/>
    </location>
</feature>
<feature type="compositionally biased region" description="Polar residues" evidence="1">
    <location>
        <begin position="169"/>
        <end position="179"/>
    </location>
</feature>
<proteinExistence type="predicted"/>
<name>A0A8W8JN34_MAGGI</name>
<evidence type="ECO:0000313" key="4">
    <source>
        <dbReference type="Proteomes" id="UP000005408"/>
    </source>
</evidence>
<protein>
    <submittedName>
        <fullName evidence="3">Uncharacterized protein</fullName>
    </submittedName>
</protein>
<keyword evidence="4" id="KW-1185">Reference proteome</keyword>
<accession>A0A8W8JN34</accession>
<organism evidence="3 4">
    <name type="scientific">Magallana gigas</name>
    <name type="common">Pacific oyster</name>
    <name type="synonym">Crassostrea gigas</name>
    <dbReference type="NCBI Taxonomy" id="29159"/>
    <lineage>
        <taxon>Eukaryota</taxon>
        <taxon>Metazoa</taxon>
        <taxon>Spiralia</taxon>
        <taxon>Lophotrochozoa</taxon>
        <taxon>Mollusca</taxon>
        <taxon>Bivalvia</taxon>
        <taxon>Autobranchia</taxon>
        <taxon>Pteriomorphia</taxon>
        <taxon>Ostreida</taxon>
        <taxon>Ostreoidea</taxon>
        <taxon>Ostreidae</taxon>
        <taxon>Magallana</taxon>
    </lineage>
</organism>